<evidence type="ECO:0000313" key="2">
    <source>
        <dbReference type="Proteomes" id="UP001163835"/>
    </source>
</evidence>
<evidence type="ECO:0000313" key="1">
    <source>
        <dbReference type="EMBL" id="KAJ3809844.1"/>
    </source>
</evidence>
<sequence>MVYYSILAAAITVEAALSVVHALPVPEFPSHDFRSAVVPPITDMLWMAGTPIPPPAQGQSLSVGHKTEISGNLLQNKELVDLFSEVHHTHDKAKVELEVDAEELLYGGGDGDEQLPHPRYGSNIVHSEHVIKVVPEKVFSDIHEYHTSEILEGTSIEAKDQITSMFDNAERREGLPLVHTTRSRERTTMSDSSANAYLNSLDPDMKNIMAILFEDWSFQARADWIKCNRQWEPFLETRAGRKLKRMGRDYPQIAFEKFVHAFLVVNAAS</sequence>
<accession>A0ACC1TYQ7</accession>
<dbReference type="Proteomes" id="UP001163835">
    <property type="component" value="Unassembled WGS sequence"/>
</dbReference>
<organism evidence="1 2">
    <name type="scientific">Lentinula aff. lateritia</name>
    <dbReference type="NCBI Taxonomy" id="2804960"/>
    <lineage>
        <taxon>Eukaryota</taxon>
        <taxon>Fungi</taxon>
        <taxon>Dikarya</taxon>
        <taxon>Basidiomycota</taxon>
        <taxon>Agaricomycotina</taxon>
        <taxon>Agaricomycetes</taxon>
        <taxon>Agaricomycetidae</taxon>
        <taxon>Agaricales</taxon>
        <taxon>Marasmiineae</taxon>
        <taxon>Omphalotaceae</taxon>
        <taxon>Lentinula</taxon>
    </lineage>
</organism>
<reference evidence="1" key="1">
    <citation type="submission" date="2022-09" db="EMBL/GenBank/DDBJ databases">
        <title>A Global Phylogenomic Analysis of the Shiitake Genus Lentinula.</title>
        <authorList>
            <consortium name="DOE Joint Genome Institute"/>
            <person name="Sierra-Patev S."/>
            <person name="Min B."/>
            <person name="Naranjo-Ortiz M."/>
            <person name="Looney B."/>
            <person name="Konkel Z."/>
            <person name="Slot J.C."/>
            <person name="Sakamoto Y."/>
            <person name="Steenwyk J.L."/>
            <person name="Rokas A."/>
            <person name="Carro J."/>
            <person name="Camarero S."/>
            <person name="Ferreira P."/>
            <person name="Molpeceres G."/>
            <person name="Ruiz-Duenas F.J."/>
            <person name="Serrano A."/>
            <person name="Henrissat B."/>
            <person name="Drula E."/>
            <person name="Hughes K.W."/>
            <person name="Mata J.L."/>
            <person name="Ishikawa N.K."/>
            <person name="Vargas-Isla R."/>
            <person name="Ushijima S."/>
            <person name="Smith C.A."/>
            <person name="Ahrendt S."/>
            <person name="Andreopoulos W."/>
            <person name="He G."/>
            <person name="Labutti K."/>
            <person name="Lipzen A."/>
            <person name="Ng V."/>
            <person name="Riley R."/>
            <person name="Sandor L."/>
            <person name="Barry K."/>
            <person name="Martinez A.T."/>
            <person name="Xiao Y."/>
            <person name="Gibbons J.G."/>
            <person name="Terashima K."/>
            <person name="Grigoriev I.V."/>
            <person name="Hibbett D.S."/>
        </authorList>
    </citation>
    <scope>NUCLEOTIDE SEQUENCE</scope>
    <source>
        <strain evidence="1">TMI1499</strain>
    </source>
</reference>
<dbReference type="EMBL" id="MU795133">
    <property type="protein sequence ID" value="KAJ3809844.1"/>
    <property type="molecule type" value="Genomic_DNA"/>
</dbReference>
<name>A0ACC1TYQ7_9AGAR</name>
<protein>
    <submittedName>
        <fullName evidence="1">Uncharacterized protein</fullName>
    </submittedName>
</protein>
<keyword evidence="2" id="KW-1185">Reference proteome</keyword>
<comment type="caution">
    <text evidence="1">The sequence shown here is derived from an EMBL/GenBank/DDBJ whole genome shotgun (WGS) entry which is preliminary data.</text>
</comment>
<proteinExistence type="predicted"/>
<gene>
    <name evidence="1" type="ORF">F5876DRAFT_77353</name>
</gene>